<evidence type="ECO:0000256" key="5">
    <source>
        <dbReference type="ARBA" id="ARBA00022692"/>
    </source>
</evidence>
<keyword evidence="6 8" id="KW-1133">Transmembrane helix</keyword>
<keyword evidence="7 8" id="KW-0472">Membrane</keyword>
<feature type="transmembrane region" description="Helical" evidence="8">
    <location>
        <begin position="358"/>
        <end position="377"/>
    </location>
</feature>
<evidence type="ECO:0000256" key="1">
    <source>
        <dbReference type="ARBA" id="ARBA00004651"/>
    </source>
</evidence>
<feature type="transmembrane region" description="Helical" evidence="8">
    <location>
        <begin position="73"/>
        <end position="94"/>
    </location>
</feature>
<feature type="transmembrane region" description="Helical" evidence="8">
    <location>
        <begin position="154"/>
        <end position="171"/>
    </location>
</feature>
<sequence length="538" mass="60662">MNAHTCQHYADFMKRRDVSWIFCICCALFVIGMGLTFQAPWVDWDASDYINVAENIVHGKGIVSGWESDNIHAFWPLTVWPPLYPILIAAFMMVGFTSVNAAMWIPILSLAGIVIVSFFFGRDLDSPITGYLWAICCLSLSSFWEMTRWAMTEMPYIFFSFLGLYLLLRFLNSRDNWFILLSALFCGAGAVTRYMGVTLILTGVLILAIQSCKKPKDRIKQILIFGIISSIPVSLVFLRNIIYKGQFSGADRGSGSGSFLGTTNDIVHVTLSDLNPFRSLTSSVVSFGLEILILLSLVIIAIFLLYGVYFSNKNQFKNTAKKFLYDKRIVIAYTLIYVISLLVLEIGMGDIASIQTRYLLPVYPFIVVLLFSFMRGACAHMGYRVWKIVCMFICTILVLSFFSSQIIGAIPVISDKGGKSYTDPSWYNEPVEEYQWLMENTPHGAEIFSNNPRALQLHMSRLIIPLPERDNTAYAKKLLSKLNPGQMIVSLNGKKSTDQYMNADEFFSYNKNFSSPAVFKPVFSTRDAEVYQVVSPAS</sequence>
<evidence type="ECO:0000313" key="11">
    <source>
        <dbReference type="Proteomes" id="UP000245657"/>
    </source>
</evidence>
<feature type="transmembrane region" description="Helical" evidence="8">
    <location>
        <begin position="222"/>
        <end position="242"/>
    </location>
</feature>
<dbReference type="Pfam" id="PF13231">
    <property type="entry name" value="PMT_2"/>
    <property type="match status" value="1"/>
</dbReference>
<evidence type="ECO:0000256" key="3">
    <source>
        <dbReference type="ARBA" id="ARBA00022676"/>
    </source>
</evidence>
<dbReference type="GO" id="GO:0005886">
    <property type="term" value="C:plasma membrane"/>
    <property type="evidence" value="ECO:0007669"/>
    <property type="project" value="UniProtKB-SubCell"/>
</dbReference>
<name>A0A2V2MUP2_9EURY</name>
<keyword evidence="2" id="KW-1003">Cell membrane</keyword>
<reference evidence="10 11" key="1">
    <citation type="submission" date="2018-05" db="EMBL/GenBank/DDBJ databases">
        <title>Draft genome of Methanospirillum lacunae Ki8-1.</title>
        <authorList>
            <person name="Dueholm M.S."/>
            <person name="Nielsen P.H."/>
            <person name="Bakmann L.F."/>
            <person name="Otzen D.E."/>
        </authorList>
    </citation>
    <scope>NUCLEOTIDE SEQUENCE [LARGE SCALE GENOMIC DNA]</scope>
    <source>
        <strain evidence="10 11">Ki8-1</strain>
    </source>
</reference>
<organism evidence="10 11">
    <name type="scientific">Methanospirillum lacunae</name>
    <dbReference type="NCBI Taxonomy" id="668570"/>
    <lineage>
        <taxon>Archaea</taxon>
        <taxon>Methanobacteriati</taxon>
        <taxon>Methanobacteriota</taxon>
        <taxon>Stenosarchaea group</taxon>
        <taxon>Methanomicrobia</taxon>
        <taxon>Methanomicrobiales</taxon>
        <taxon>Methanospirillaceae</taxon>
        <taxon>Methanospirillum</taxon>
    </lineage>
</organism>
<feature type="domain" description="Glycosyltransferase RgtA/B/C/D-like" evidence="9">
    <location>
        <begin position="81"/>
        <end position="224"/>
    </location>
</feature>
<feature type="transmembrane region" description="Helical" evidence="8">
    <location>
        <begin position="128"/>
        <end position="147"/>
    </location>
</feature>
<gene>
    <name evidence="10" type="ORF">DK846_15820</name>
</gene>
<dbReference type="Proteomes" id="UP000245657">
    <property type="component" value="Unassembled WGS sequence"/>
</dbReference>
<protein>
    <recommendedName>
        <fullName evidence="9">Glycosyltransferase RgtA/B/C/D-like domain-containing protein</fullName>
    </recommendedName>
</protein>
<evidence type="ECO:0000256" key="6">
    <source>
        <dbReference type="ARBA" id="ARBA00022989"/>
    </source>
</evidence>
<feature type="transmembrane region" description="Helical" evidence="8">
    <location>
        <begin position="389"/>
        <end position="413"/>
    </location>
</feature>
<keyword evidence="3" id="KW-0328">Glycosyltransferase</keyword>
<feature type="transmembrane region" description="Helical" evidence="8">
    <location>
        <begin position="330"/>
        <end position="352"/>
    </location>
</feature>
<feature type="transmembrane region" description="Helical" evidence="8">
    <location>
        <begin position="177"/>
        <end position="210"/>
    </location>
</feature>
<evidence type="ECO:0000256" key="8">
    <source>
        <dbReference type="SAM" id="Phobius"/>
    </source>
</evidence>
<dbReference type="RefSeq" id="WP_109969970.1">
    <property type="nucleotide sequence ID" value="NZ_CP176093.1"/>
</dbReference>
<dbReference type="GO" id="GO:0016763">
    <property type="term" value="F:pentosyltransferase activity"/>
    <property type="evidence" value="ECO:0007669"/>
    <property type="project" value="TreeGrafter"/>
</dbReference>
<evidence type="ECO:0000313" key="10">
    <source>
        <dbReference type="EMBL" id="PWR69905.1"/>
    </source>
</evidence>
<dbReference type="PANTHER" id="PTHR33908">
    <property type="entry name" value="MANNOSYLTRANSFERASE YKCB-RELATED"/>
    <property type="match status" value="1"/>
</dbReference>
<keyword evidence="5 8" id="KW-0812">Transmembrane</keyword>
<evidence type="ECO:0000259" key="9">
    <source>
        <dbReference type="Pfam" id="PF13231"/>
    </source>
</evidence>
<accession>A0A2V2MUP2</accession>
<dbReference type="InterPro" id="IPR038731">
    <property type="entry name" value="RgtA/B/C-like"/>
</dbReference>
<dbReference type="GO" id="GO:0008610">
    <property type="term" value="P:lipid biosynthetic process"/>
    <property type="evidence" value="ECO:0007669"/>
    <property type="project" value="UniProtKB-ARBA"/>
</dbReference>
<feature type="transmembrane region" description="Helical" evidence="8">
    <location>
        <begin position="20"/>
        <end position="41"/>
    </location>
</feature>
<feature type="transmembrane region" description="Helical" evidence="8">
    <location>
        <begin position="101"/>
        <end position="122"/>
    </location>
</feature>
<dbReference type="EMBL" id="QGMY01000017">
    <property type="protein sequence ID" value="PWR69905.1"/>
    <property type="molecule type" value="Genomic_DNA"/>
</dbReference>
<evidence type="ECO:0000256" key="2">
    <source>
        <dbReference type="ARBA" id="ARBA00022475"/>
    </source>
</evidence>
<dbReference type="PANTHER" id="PTHR33908:SF11">
    <property type="entry name" value="MEMBRANE PROTEIN"/>
    <property type="match status" value="1"/>
</dbReference>
<dbReference type="InterPro" id="IPR050297">
    <property type="entry name" value="LipidA_mod_glycosyltrf_83"/>
</dbReference>
<dbReference type="GeneID" id="97547419"/>
<dbReference type="AlphaFoldDB" id="A0A2V2MUP2"/>
<comment type="subcellular location">
    <subcellularLocation>
        <location evidence="1">Cell membrane</location>
        <topology evidence="1">Multi-pass membrane protein</topology>
    </subcellularLocation>
</comment>
<keyword evidence="4" id="KW-0808">Transferase</keyword>
<evidence type="ECO:0000256" key="4">
    <source>
        <dbReference type="ARBA" id="ARBA00022679"/>
    </source>
</evidence>
<evidence type="ECO:0000256" key="7">
    <source>
        <dbReference type="ARBA" id="ARBA00023136"/>
    </source>
</evidence>
<feature type="transmembrane region" description="Helical" evidence="8">
    <location>
        <begin position="284"/>
        <end position="309"/>
    </location>
</feature>
<keyword evidence="11" id="KW-1185">Reference proteome</keyword>
<proteinExistence type="predicted"/>
<comment type="caution">
    <text evidence="10">The sequence shown here is derived from an EMBL/GenBank/DDBJ whole genome shotgun (WGS) entry which is preliminary data.</text>
</comment>